<proteinExistence type="predicted"/>
<dbReference type="InterPro" id="IPR011335">
    <property type="entry name" value="Restrct_endonuc-II-like"/>
</dbReference>
<dbReference type="RefSeq" id="WP_140927715.1">
    <property type="nucleotide sequence ID" value="NZ_VFSU01000019.1"/>
</dbReference>
<comment type="caution">
    <text evidence="2">The sequence shown here is derived from an EMBL/GenBank/DDBJ whole genome shotgun (WGS) entry which is preliminary data.</text>
</comment>
<dbReference type="SUPFAM" id="SSF52540">
    <property type="entry name" value="P-loop containing nucleoside triphosphate hydrolases"/>
    <property type="match status" value="1"/>
</dbReference>
<organism evidence="2 3">
    <name type="scientific">Sandaracinobacter neustonicus</name>
    <dbReference type="NCBI Taxonomy" id="1715348"/>
    <lineage>
        <taxon>Bacteria</taxon>
        <taxon>Pseudomonadati</taxon>
        <taxon>Pseudomonadota</taxon>
        <taxon>Alphaproteobacteria</taxon>
        <taxon>Sphingomonadales</taxon>
        <taxon>Sphingosinicellaceae</taxon>
        <taxon>Sandaracinobacter</taxon>
    </lineage>
</organism>
<protein>
    <submittedName>
        <fullName evidence="2">Double-strand break repair protein AddB</fullName>
    </submittedName>
</protein>
<evidence type="ECO:0000259" key="1">
    <source>
        <dbReference type="Pfam" id="PF12705"/>
    </source>
</evidence>
<dbReference type="OrthoDB" id="9780606at2"/>
<dbReference type="Proteomes" id="UP000319897">
    <property type="component" value="Unassembled WGS sequence"/>
</dbReference>
<evidence type="ECO:0000313" key="2">
    <source>
        <dbReference type="EMBL" id="TPE62289.1"/>
    </source>
</evidence>
<dbReference type="InterPro" id="IPR014153">
    <property type="entry name" value="Ds_break_AddB"/>
</dbReference>
<name>A0A501XP95_9SPHN</name>
<accession>A0A501XP95</accession>
<gene>
    <name evidence="2" type="primary">addB</name>
    <name evidence="2" type="ORF">FJQ54_07125</name>
</gene>
<dbReference type="EMBL" id="VFSU01000019">
    <property type="protein sequence ID" value="TPE62289.1"/>
    <property type="molecule type" value="Genomic_DNA"/>
</dbReference>
<evidence type="ECO:0000313" key="3">
    <source>
        <dbReference type="Proteomes" id="UP000319897"/>
    </source>
</evidence>
<dbReference type="InterPro" id="IPR038726">
    <property type="entry name" value="PDDEXK_AddAB-type"/>
</dbReference>
<dbReference type="NCBIfam" id="TIGR02786">
    <property type="entry name" value="addB_alphas"/>
    <property type="match status" value="1"/>
</dbReference>
<dbReference type="InterPro" id="IPR027417">
    <property type="entry name" value="P-loop_NTPase"/>
</dbReference>
<keyword evidence="3" id="KW-1185">Reference proteome</keyword>
<feature type="domain" description="PD-(D/E)XK endonuclease-like" evidence="1">
    <location>
        <begin position="720"/>
        <end position="935"/>
    </location>
</feature>
<dbReference type="Pfam" id="PF12705">
    <property type="entry name" value="PDDEXK_1"/>
    <property type="match status" value="1"/>
</dbReference>
<reference evidence="2 3" key="1">
    <citation type="submission" date="2019-06" db="EMBL/GenBank/DDBJ databases">
        <authorList>
            <person name="Lee I."/>
            <person name="Jang G.I."/>
            <person name="Hwang C.Y."/>
        </authorList>
    </citation>
    <scope>NUCLEOTIDE SEQUENCE [LARGE SCALE GENOMIC DNA]</scope>
    <source>
        <strain evidence="2 3">PAMC 28131</strain>
    </source>
</reference>
<dbReference type="AlphaFoldDB" id="A0A501XP95"/>
<dbReference type="SUPFAM" id="SSF52980">
    <property type="entry name" value="Restriction endonuclease-like"/>
    <property type="match status" value="1"/>
</dbReference>
<dbReference type="InterPro" id="IPR011604">
    <property type="entry name" value="PDDEXK-like_dom_sf"/>
</dbReference>
<sequence length="980" mass="104326">MASSDAGIASSLARGSLFSIPAHRPFADDLAAGLLAQYPDPLALAHVLLLLPTRRAIRALTEAFVRESEGRALLLPRMVPAGDLDPEEAEGWEAGPLLAGLDGAAELRPAITSEARRVALAKLLSASRPAPEALALGAQLAAVLDTLEIEGVRAADIAAAVPEGELQAHWAANAKVLELVAGGWPELLAARGLMDPSRRRNLQMDALTARWTVTPPPFPVLLAGFASAPPAVARLAHTVARMPDGRIVLPGLDLSLDADGWALIWGEDGGGLETHPQYGMARLLAAADLSPLEAAPWVGRSERAGSPAARAELVSRALSPPALAGGAGASAEALHGLRMVEAANPAEEALVIALALRQVVEKPGATAALVTPDRALAQRVQVQLKRFGIEIDDSAGVPLAATRPGSLLLALAVAAGERFAPVSLLAALQHPLLRAGEGRLDWLNHVRALDRLALRGIRPSPGLGGVALRLRRSKLASDDLKDWWAGEATALLAPLEPLPQTADALLERLRAVAEAAAGPALWQGDAGTALARLFDTLAESKADLAAIRVMPEEAAAFVGGLMQGVSVRPRFNRHPQLAIWGPLEARLQTADLLVMAGLNEGTWPSMPTPDPFLAPAIRRALDLPGLARRTGFQAHDFAAGLGAREVLLTRSLREGGAPSVASRFWQRLRAAAGVLPDSGAWTAEAATLLAVARSLDVGPAAEPYKRPEPAPPAVERPRKLSVTEVATLKADPFSFYARHMLGLKPLDPRDAEPTAGERGQAVHRILERWSDEKPADEAGRLAIVDEELAKLGERPEIAALWRPRVLRMLEFVMEQQAKEPEWVPVAWEAKGQLLHRGVTLNGRVDRIDSNGSGLRILDYKTGAVPAVLDVKELWQTQLALLAAMAVKGEFHVDASLPVERLDYLKLSGGRDPGKMSAALGSRATAEDMEAHLSAAFADFTALVEGWLLGDRPFRAKQHMVYGRRFADYDHLARVAEWLGR</sequence>
<dbReference type="Gene3D" id="3.90.320.10">
    <property type="match status" value="1"/>
</dbReference>